<evidence type="ECO:0000313" key="9">
    <source>
        <dbReference type="Proteomes" id="UP000199155"/>
    </source>
</evidence>
<accession>A0A1G9HDU2</accession>
<dbReference type="Gene3D" id="3.40.50.150">
    <property type="entry name" value="Vaccinia Virus protein VP39"/>
    <property type="match status" value="1"/>
</dbReference>
<reference evidence="8 9" key="1">
    <citation type="submission" date="2016-10" db="EMBL/GenBank/DDBJ databases">
        <authorList>
            <person name="de Groot N.N."/>
        </authorList>
    </citation>
    <scope>NUCLEOTIDE SEQUENCE [LARGE SCALE GENOMIC DNA]</scope>
    <source>
        <strain evidence="8 9">CGMCC 4.5727</strain>
    </source>
</reference>
<feature type="domain" description="Methyltransferase small" evidence="5">
    <location>
        <begin position="136"/>
        <end position="265"/>
    </location>
</feature>
<dbReference type="SUPFAM" id="SSF53335">
    <property type="entry name" value="S-adenosyl-L-methionine-dependent methyltransferases"/>
    <property type="match status" value="1"/>
</dbReference>
<dbReference type="GO" id="GO:0003676">
    <property type="term" value="F:nucleic acid binding"/>
    <property type="evidence" value="ECO:0007669"/>
    <property type="project" value="InterPro"/>
</dbReference>
<dbReference type="InterPro" id="IPR029063">
    <property type="entry name" value="SAM-dependent_MTases_sf"/>
</dbReference>
<name>A0A1G9HDU2_9ACTN</name>
<dbReference type="STRING" id="417292.SAMN05421806_118138"/>
<dbReference type="Pfam" id="PF05175">
    <property type="entry name" value="MTS"/>
    <property type="match status" value="1"/>
</dbReference>
<dbReference type="PROSITE" id="PS00092">
    <property type="entry name" value="N6_MTASE"/>
    <property type="match status" value="1"/>
</dbReference>
<dbReference type="GO" id="GO:0008276">
    <property type="term" value="F:protein methyltransferase activity"/>
    <property type="evidence" value="ECO:0007669"/>
    <property type="project" value="TreeGrafter"/>
</dbReference>
<feature type="domain" description="DUF7059" evidence="6">
    <location>
        <begin position="24"/>
        <end position="86"/>
    </location>
</feature>
<keyword evidence="4" id="KW-0949">S-adenosyl-L-methionine</keyword>
<dbReference type="PANTHER" id="PTHR45875:SF1">
    <property type="entry name" value="METHYLTRANSFERASE N6AMT1"/>
    <property type="match status" value="1"/>
</dbReference>
<dbReference type="InterPro" id="IPR056684">
    <property type="entry name" value="DUF7782"/>
</dbReference>
<feature type="domain" description="DUF7782" evidence="7">
    <location>
        <begin position="370"/>
        <end position="489"/>
    </location>
</feature>
<gene>
    <name evidence="8" type="ORF">SAMN05421806_118138</name>
</gene>
<dbReference type="EMBL" id="FNFF01000018">
    <property type="protein sequence ID" value="SDL11015.1"/>
    <property type="molecule type" value="Genomic_DNA"/>
</dbReference>
<dbReference type="GO" id="GO:0035657">
    <property type="term" value="C:eRF1 methyltransferase complex"/>
    <property type="evidence" value="ECO:0007669"/>
    <property type="project" value="TreeGrafter"/>
</dbReference>
<dbReference type="CDD" id="cd02440">
    <property type="entry name" value="AdoMet_MTases"/>
    <property type="match status" value="1"/>
</dbReference>
<evidence type="ECO:0000259" key="7">
    <source>
        <dbReference type="Pfam" id="PF25004"/>
    </source>
</evidence>
<keyword evidence="2 8" id="KW-0489">Methyltransferase</keyword>
<dbReference type="OrthoDB" id="8746524at2"/>
<dbReference type="RefSeq" id="WP_093616417.1">
    <property type="nucleotide sequence ID" value="NZ_FNFF01000018.1"/>
</dbReference>
<dbReference type="GO" id="GO:0008757">
    <property type="term" value="F:S-adenosylmethionine-dependent methyltransferase activity"/>
    <property type="evidence" value="ECO:0007669"/>
    <property type="project" value="TreeGrafter"/>
</dbReference>
<evidence type="ECO:0000259" key="6">
    <source>
        <dbReference type="Pfam" id="PF23186"/>
    </source>
</evidence>
<dbReference type="Pfam" id="PF23186">
    <property type="entry name" value="DUF7059"/>
    <property type="match status" value="1"/>
</dbReference>
<evidence type="ECO:0000256" key="1">
    <source>
        <dbReference type="ARBA" id="ARBA00006149"/>
    </source>
</evidence>
<dbReference type="Proteomes" id="UP000199155">
    <property type="component" value="Unassembled WGS sequence"/>
</dbReference>
<dbReference type="GO" id="GO:0032259">
    <property type="term" value="P:methylation"/>
    <property type="evidence" value="ECO:0007669"/>
    <property type="project" value="UniProtKB-KW"/>
</dbReference>
<keyword evidence="3 8" id="KW-0808">Transferase</keyword>
<dbReference type="PANTHER" id="PTHR45875">
    <property type="entry name" value="METHYLTRANSFERASE N6AMT1"/>
    <property type="match status" value="1"/>
</dbReference>
<evidence type="ECO:0000256" key="2">
    <source>
        <dbReference type="ARBA" id="ARBA00022603"/>
    </source>
</evidence>
<evidence type="ECO:0000256" key="3">
    <source>
        <dbReference type="ARBA" id="ARBA00022679"/>
    </source>
</evidence>
<sequence length="501" mass="54583">MTTSTAPLLTPQATVALRDALLRHGYTRDGIVTRIGLEAAHALNRYDPGPALRLLGEDDPLGVLIRLFMCGRGVPLVQVEEALVPLLEPAGEGQVRAAVYLHPYEKWWAVSDFPLFLRPEAHDRRADRVLPIGPTATLLRRALLTHRVGTALDLGTGCGVQALHLSDQAASVVATDLSHRAARFAATTAALNGLDWEVLEGDMTQPVAGRRFDLVVSNPPYAVGPGTVHCVYRDSGRPGDTIGAELAAAAPDLLTEGGHLQFRANWAHVAGEDWRERVAHWLPAGGGLDAWIVQRGVTDARAYVDHWLEQSGGEEHLGQREAWLRWFEDRKITGVGTGTVVLRRTDRHDPVVRIEELSPEAAELTGAQVADWFTRQDWLRDHDPLTSRFRPGVGVRLWQEASLRPEPDAAARGWQLKQQLLKTPADGLNWNDRTTPLAVALLGASGREDETLGDHLTRLAEAEGTDRSRLVLAALPEVARLVERGALVPEGLAGRVGEAPA</sequence>
<dbReference type="AlphaFoldDB" id="A0A1G9HDU2"/>
<dbReference type="Pfam" id="PF25004">
    <property type="entry name" value="DUF7782"/>
    <property type="match status" value="1"/>
</dbReference>
<dbReference type="GO" id="GO:0008170">
    <property type="term" value="F:N-methyltransferase activity"/>
    <property type="evidence" value="ECO:0007669"/>
    <property type="project" value="UniProtKB-ARBA"/>
</dbReference>
<keyword evidence="9" id="KW-1185">Reference proteome</keyword>
<dbReference type="InterPro" id="IPR052190">
    <property type="entry name" value="Euk-Arch_PrmC-MTase"/>
</dbReference>
<organism evidence="8 9">
    <name type="scientific">Streptomyces indicus</name>
    <dbReference type="NCBI Taxonomy" id="417292"/>
    <lineage>
        <taxon>Bacteria</taxon>
        <taxon>Bacillati</taxon>
        <taxon>Actinomycetota</taxon>
        <taxon>Actinomycetes</taxon>
        <taxon>Kitasatosporales</taxon>
        <taxon>Streptomycetaceae</taxon>
        <taxon>Streptomyces</taxon>
    </lineage>
</organism>
<dbReference type="InterPro" id="IPR002052">
    <property type="entry name" value="DNA_methylase_N6_adenine_CS"/>
</dbReference>
<proteinExistence type="inferred from homology"/>
<evidence type="ECO:0000256" key="4">
    <source>
        <dbReference type="ARBA" id="ARBA00022691"/>
    </source>
</evidence>
<evidence type="ECO:0000313" key="8">
    <source>
        <dbReference type="EMBL" id="SDL11015.1"/>
    </source>
</evidence>
<comment type="similarity">
    <text evidence="1">Belongs to the eukaryotic/archaeal PrmC-related family.</text>
</comment>
<dbReference type="InterPro" id="IPR055487">
    <property type="entry name" value="DUF7059"/>
</dbReference>
<protein>
    <submittedName>
        <fullName evidence="8">Methyltransferase small domain-containing protein</fullName>
    </submittedName>
</protein>
<evidence type="ECO:0000259" key="5">
    <source>
        <dbReference type="Pfam" id="PF05175"/>
    </source>
</evidence>
<dbReference type="InterPro" id="IPR007848">
    <property type="entry name" value="Small_mtfrase_dom"/>
</dbReference>